<dbReference type="SUPFAM" id="SSF51215">
    <property type="entry name" value="Regulatory protein AraC"/>
    <property type="match status" value="1"/>
</dbReference>
<evidence type="ECO:0000256" key="1">
    <source>
        <dbReference type="ARBA" id="ARBA00023015"/>
    </source>
</evidence>
<protein>
    <submittedName>
        <fullName evidence="6">AraC-type DNA-binding protein</fullName>
    </submittedName>
</protein>
<dbReference type="PANTHER" id="PTHR43280:SF30">
    <property type="entry name" value="MMSAB OPERON REGULATORY PROTEIN"/>
    <property type="match status" value="1"/>
</dbReference>
<evidence type="ECO:0000259" key="5">
    <source>
        <dbReference type="PROSITE" id="PS01124"/>
    </source>
</evidence>
<evidence type="ECO:0000256" key="4">
    <source>
        <dbReference type="ARBA" id="ARBA00023163"/>
    </source>
</evidence>
<dbReference type="InterPro" id="IPR018062">
    <property type="entry name" value="HTH_AraC-typ_CS"/>
</dbReference>
<evidence type="ECO:0000313" key="6">
    <source>
        <dbReference type="EMBL" id="SEP17302.1"/>
    </source>
</evidence>
<dbReference type="GO" id="GO:0043565">
    <property type="term" value="F:sequence-specific DNA binding"/>
    <property type="evidence" value="ECO:0007669"/>
    <property type="project" value="InterPro"/>
</dbReference>
<dbReference type="EMBL" id="FOEG01000014">
    <property type="protein sequence ID" value="SEP17302.1"/>
    <property type="molecule type" value="Genomic_DNA"/>
</dbReference>
<dbReference type="Proteomes" id="UP000199657">
    <property type="component" value="Unassembled WGS sequence"/>
</dbReference>
<dbReference type="Pfam" id="PF02311">
    <property type="entry name" value="AraC_binding"/>
    <property type="match status" value="1"/>
</dbReference>
<dbReference type="AlphaFoldDB" id="A0A1H8VPE4"/>
<dbReference type="RefSeq" id="WP_091646333.1">
    <property type="nucleotide sequence ID" value="NZ_FOEG01000014.1"/>
</dbReference>
<dbReference type="PANTHER" id="PTHR43280">
    <property type="entry name" value="ARAC-FAMILY TRANSCRIPTIONAL REGULATOR"/>
    <property type="match status" value="1"/>
</dbReference>
<evidence type="ECO:0000313" key="7">
    <source>
        <dbReference type="Proteomes" id="UP000199657"/>
    </source>
</evidence>
<keyword evidence="2 6" id="KW-0238">DNA-binding</keyword>
<keyword evidence="4" id="KW-0804">Transcription</keyword>
<dbReference type="PRINTS" id="PR00032">
    <property type="entry name" value="HTHARAC"/>
</dbReference>
<dbReference type="SMART" id="SM00342">
    <property type="entry name" value="HTH_ARAC"/>
    <property type="match status" value="1"/>
</dbReference>
<evidence type="ECO:0000256" key="2">
    <source>
        <dbReference type="ARBA" id="ARBA00023125"/>
    </source>
</evidence>
<dbReference type="CDD" id="cd06986">
    <property type="entry name" value="cupin_MmsR-like_N"/>
    <property type="match status" value="1"/>
</dbReference>
<dbReference type="InterPro" id="IPR020449">
    <property type="entry name" value="Tscrpt_reg_AraC-type_HTH"/>
</dbReference>
<feature type="domain" description="HTH araC/xylS-type" evidence="5">
    <location>
        <begin position="193"/>
        <end position="291"/>
    </location>
</feature>
<dbReference type="GO" id="GO:0003700">
    <property type="term" value="F:DNA-binding transcription factor activity"/>
    <property type="evidence" value="ECO:0007669"/>
    <property type="project" value="InterPro"/>
</dbReference>
<keyword evidence="1" id="KW-0805">Transcription regulation</keyword>
<dbReference type="STRING" id="406100.SAMN04488052_11427"/>
<dbReference type="InterPro" id="IPR037923">
    <property type="entry name" value="HTH-like"/>
</dbReference>
<accession>A0A1H8VPE4</accession>
<keyword evidence="3" id="KW-0010">Activator</keyword>
<dbReference type="InterPro" id="IPR018060">
    <property type="entry name" value="HTH_AraC"/>
</dbReference>
<keyword evidence="7" id="KW-1185">Reference proteome</keyword>
<proteinExistence type="predicted"/>
<dbReference type="SUPFAM" id="SSF46689">
    <property type="entry name" value="Homeodomain-like"/>
    <property type="match status" value="2"/>
</dbReference>
<dbReference type="OrthoDB" id="9803764at2"/>
<evidence type="ECO:0000256" key="3">
    <source>
        <dbReference type="ARBA" id="ARBA00023159"/>
    </source>
</evidence>
<dbReference type="Gene3D" id="1.10.10.60">
    <property type="entry name" value="Homeodomain-like"/>
    <property type="match status" value="2"/>
</dbReference>
<dbReference type="Gene3D" id="2.60.120.280">
    <property type="entry name" value="Regulatory protein AraC"/>
    <property type="match status" value="1"/>
</dbReference>
<sequence>MTGPSDWPLPPQGVRFLVPRFLLQRLQQHALTQGLFPRAMGYYPDALGHRVERQSHADHLLLYCAGGRGMLRVNRRQYAVARGDLMMLPRNLLHAYASSSREPWTLYWVHFDGADVDGFWEHMNFLPDRPVRHVGAAPKVIEDFETLLEVRNTGFREGFFIHASNHLRQMLGMFGLMISTHLRRSSGDGFDLESIHAVMHEKLHGHLDLATLAEVAGMSRHGFCRRYKAQTGNSPYQHFLHLKMERACYLLDITDQTVGDIAESLGYDDAYYFSRLFRKVMGLSPSRYRESRHG</sequence>
<organism evidence="6 7">
    <name type="scientific">Aquisalimonas asiatica</name>
    <dbReference type="NCBI Taxonomy" id="406100"/>
    <lineage>
        <taxon>Bacteria</taxon>
        <taxon>Pseudomonadati</taxon>
        <taxon>Pseudomonadota</taxon>
        <taxon>Gammaproteobacteria</taxon>
        <taxon>Chromatiales</taxon>
        <taxon>Ectothiorhodospiraceae</taxon>
        <taxon>Aquisalimonas</taxon>
    </lineage>
</organism>
<gene>
    <name evidence="6" type="ORF">SAMN04488052_11427</name>
</gene>
<dbReference type="InterPro" id="IPR009057">
    <property type="entry name" value="Homeodomain-like_sf"/>
</dbReference>
<reference evidence="6 7" key="1">
    <citation type="submission" date="2016-10" db="EMBL/GenBank/DDBJ databases">
        <authorList>
            <person name="de Groot N.N."/>
        </authorList>
    </citation>
    <scope>NUCLEOTIDE SEQUENCE [LARGE SCALE GENOMIC DNA]</scope>
    <source>
        <strain evidence="6 7">CGMCC 1.6291</strain>
    </source>
</reference>
<dbReference type="PROSITE" id="PS00041">
    <property type="entry name" value="HTH_ARAC_FAMILY_1"/>
    <property type="match status" value="1"/>
</dbReference>
<dbReference type="PROSITE" id="PS01124">
    <property type="entry name" value="HTH_ARAC_FAMILY_2"/>
    <property type="match status" value="1"/>
</dbReference>
<dbReference type="Pfam" id="PF12833">
    <property type="entry name" value="HTH_18"/>
    <property type="match status" value="1"/>
</dbReference>
<dbReference type="InterPro" id="IPR003313">
    <property type="entry name" value="AraC-bd"/>
</dbReference>
<name>A0A1H8VPE4_9GAMM</name>